<sequence length="463" mass="48947">MPHAPCPPPAPVRSGLLRAAARAVDKKAMNMPALLHLRTVVMKLILRATSAFALMGSTAAMAGDAVSKAEVLETYANIAQANYADSLITAQRLQDAVDTLLAAPSAEALEAARSAWLAARVPYQQSEVFRFGNAIVDDWEGKVNAWPLDEGLIDYVDASYGGATDENAAAALNVIANPKFTLSGVEVDATEITPDLLENTLQEADGVEANVATGYHAIEFLLWGQDLNGHGPGAGNRPWTDYAQVEACTNGNCDRRSAYLKAATDLLVSDLDWITAQWAEGGEARTTLLEDEDAGIAAILTGMGSLSYGETAGERMRLGVMLNDPEEEHSCFSDNTHNDHFYNGVGIRSVYNGRYIRIDGTVVEGASLSDLVKAVDPALDAEMHGKLSAAVLALGAIKTAAEAGFAYDMMLERGNAGGEALIMGGVNGLIDQTRSIERVVAALGTSISVEGSDSLDNPEAVFQ</sequence>
<gene>
    <name evidence="4" type="primary">irpA</name>
    <name evidence="4" type="ORF">PSA7680_02136</name>
</gene>
<evidence type="ECO:0000256" key="2">
    <source>
        <dbReference type="ARBA" id="ARBA00022729"/>
    </source>
</evidence>
<accession>A0A1Y5SN72</accession>
<dbReference type="AlphaFoldDB" id="A0A1Y5SN72"/>
<dbReference type="CDD" id="cd14657">
    <property type="entry name" value="Imelysin_IrpA-like"/>
    <property type="match status" value="1"/>
</dbReference>
<dbReference type="Gene3D" id="1.20.1420.20">
    <property type="entry name" value="M75 peptidase, HXXE motif"/>
    <property type="match status" value="1"/>
</dbReference>
<reference evidence="4 5" key="1">
    <citation type="submission" date="2017-03" db="EMBL/GenBank/DDBJ databases">
        <authorList>
            <person name="Afonso C.L."/>
            <person name="Miller P.J."/>
            <person name="Scott M.A."/>
            <person name="Spackman E."/>
            <person name="Goraichik I."/>
            <person name="Dimitrov K.M."/>
            <person name="Suarez D.L."/>
            <person name="Swayne D.E."/>
        </authorList>
    </citation>
    <scope>NUCLEOTIDE SEQUENCE [LARGE SCALE GENOMIC DNA]</scope>
    <source>
        <strain evidence="4 5">CECT 7680</strain>
    </source>
</reference>
<name>A0A1Y5SN72_9RHOB</name>
<proteinExistence type="predicted"/>
<dbReference type="Pfam" id="PF09375">
    <property type="entry name" value="Peptidase_M75"/>
    <property type="match status" value="1"/>
</dbReference>
<organism evidence="4 5">
    <name type="scientific">Pseudoruegeria aquimaris</name>
    <dbReference type="NCBI Taxonomy" id="393663"/>
    <lineage>
        <taxon>Bacteria</taxon>
        <taxon>Pseudomonadati</taxon>
        <taxon>Pseudomonadota</taxon>
        <taxon>Alphaproteobacteria</taxon>
        <taxon>Rhodobacterales</taxon>
        <taxon>Roseobacteraceae</taxon>
        <taxon>Pseudoruegeria</taxon>
    </lineage>
</organism>
<keyword evidence="2" id="KW-0732">Signal</keyword>
<dbReference type="EMBL" id="FWFQ01000014">
    <property type="protein sequence ID" value="SLN42898.1"/>
    <property type="molecule type" value="Genomic_DNA"/>
</dbReference>
<evidence type="ECO:0000259" key="3">
    <source>
        <dbReference type="Pfam" id="PF09375"/>
    </source>
</evidence>
<protein>
    <submittedName>
        <fullName evidence="4">Iron-regulated protein A</fullName>
    </submittedName>
</protein>
<feature type="domain" description="Imelysin-like" evidence="3">
    <location>
        <begin position="79"/>
        <end position="435"/>
    </location>
</feature>
<dbReference type="InterPro" id="IPR018976">
    <property type="entry name" value="Imelysin-like"/>
</dbReference>
<evidence type="ECO:0000313" key="4">
    <source>
        <dbReference type="EMBL" id="SLN42898.1"/>
    </source>
</evidence>
<keyword evidence="5" id="KW-1185">Reference proteome</keyword>
<dbReference type="GO" id="GO:0030313">
    <property type="term" value="C:cell envelope"/>
    <property type="evidence" value="ECO:0007669"/>
    <property type="project" value="UniProtKB-SubCell"/>
</dbReference>
<dbReference type="Proteomes" id="UP000193409">
    <property type="component" value="Unassembled WGS sequence"/>
</dbReference>
<dbReference type="InterPro" id="IPR038352">
    <property type="entry name" value="Imelysin_sf"/>
</dbReference>
<evidence type="ECO:0000313" key="5">
    <source>
        <dbReference type="Proteomes" id="UP000193409"/>
    </source>
</evidence>
<evidence type="ECO:0000256" key="1">
    <source>
        <dbReference type="ARBA" id="ARBA00004196"/>
    </source>
</evidence>
<comment type="subcellular location">
    <subcellularLocation>
        <location evidence="1">Cell envelope</location>
    </subcellularLocation>
</comment>